<organism evidence="8 9">
    <name type="scientific">Corallincola platygyrae</name>
    <dbReference type="NCBI Taxonomy" id="1193278"/>
    <lineage>
        <taxon>Bacteria</taxon>
        <taxon>Pseudomonadati</taxon>
        <taxon>Pseudomonadota</taxon>
        <taxon>Gammaproteobacteria</taxon>
        <taxon>Alteromonadales</taxon>
        <taxon>Psychromonadaceae</taxon>
        <taxon>Corallincola</taxon>
    </lineage>
</organism>
<dbReference type="InterPro" id="IPR003593">
    <property type="entry name" value="AAA+_ATPase"/>
</dbReference>
<dbReference type="SMART" id="SM00382">
    <property type="entry name" value="AAA"/>
    <property type="match status" value="1"/>
</dbReference>
<name>A0ABW4XPY9_9GAMM</name>
<evidence type="ECO:0000259" key="7">
    <source>
        <dbReference type="PROSITE" id="PS50045"/>
    </source>
</evidence>
<dbReference type="SMART" id="SM00065">
    <property type="entry name" value="GAF"/>
    <property type="match status" value="1"/>
</dbReference>
<evidence type="ECO:0000256" key="4">
    <source>
        <dbReference type="ARBA" id="ARBA00023125"/>
    </source>
</evidence>
<keyword evidence="9" id="KW-1185">Reference proteome</keyword>
<dbReference type="SUPFAM" id="SSF55781">
    <property type="entry name" value="GAF domain-like"/>
    <property type="match status" value="1"/>
</dbReference>
<evidence type="ECO:0000256" key="2">
    <source>
        <dbReference type="ARBA" id="ARBA00022840"/>
    </source>
</evidence>
<dbReference type="InterPro" id="IPR025662">
    <property type="entry name" value="Sigma_54_int_dom_ATP-bd_1"/>
</dbReference>
<keyword evidence="2" id="KW-0067">ATP-binding</keyword>
<dbReference type="NCBIfam" id="NF003451">
    <property type="entry name" value="PRK05022.1"/>
    <property type="match status" value="1"/>
</dbReference>
<dbReference type="SUPFAM" id="SSF46689">
    <property type="entry name" value="Homeodomain-like"/>
    <property type="match status" value="1"/>
</dbReference>
<dbReference type="Gene3D" id="3.30.450.40">
    <property type="match status" value="1"/>
</dbReference>
<dbReference type="RefSeq" id="WP_345339888.1">
    <property type="nucleotide sequence ID" value="NZ_BAABLI010000012.1"/>
</dbReference>
<dbReference type="Pfam" id="PF00158">
    <property type="entry name" value="Sigma54_activat"/>
    <property type="match status" value="1"/>
</dbReference>
<dbReference type="PROSITE" id="PS00675">
    <property type="entry name" value="SIGMA54_INTERACT_1"/>
    <property type="match status" value="1"/>
</dbReference>
<dbReference type="PANTHER" id="PTHR32071:SF35">
    <property type="entry name" value="ANAEROBIC NITRIC OXIDE REDUCTASE TRANSCRIPTION REGULATOR NORR"/>
    <property type="match status" value="1"/>
</dbReference>
<evidence type="ECO:0000313" key="8">
    <source>
        <dbReference type="EMBL" id="MFD2097188.1"/>
    </source>
</evidence>
<feature type="domain" description="Sigma-54 factor interaction" evidence="7">
    <location>
        <begin position="196"/>
        <end position="425"/>
    </location>
</feature>
<dbReference type="InterPro" id="IPR002197">
    <property type="entry name" value="HTH_Fis"/>
</dbReference>
<dbReference type="InterPro" id="IPR027417">
    <property type="entry name" value="P-loop_NTPase"/>
</dbReference>
<dbReference type="Gene3D" id="1.10.8.60">
    <property type="match status" value="1"/>
</dbReference>
<proteinExistence type="predicted"/>
<dbReference type="Gene3D" id="3.40.50.300">
    <property type="entry name" value="P-loop containing nucleotide triphosphate hydrolases"/>
    <property type="match status" value="1"/>
</dbReference>
<dbReference type="PROSITE" id="PS00688">
    <property type="entry name" value="SIGMA54_INTERACT_3"/>
    <property type="match status" value="1"/>
</dbReference>
<evidence type="ECO:0000256" key="3">
    <source>
        <dbReference type="ARBA" id="ARBA00023015"/>
    </source>
</evidence>
<evidence type="ECO:0000256" key="1">
    <source>
        <dbReference type="ARBA" id="ARBA00022741"/>
    </source>
</evidence>
<dbReference type="InterPro" id="IPR002078">
    <property type="entry name" value="Sigma_54_int"/>
</dbReference>
<reference evidence="9" key="1">
    <citation type="journal article" date="2019" name="Int. J. Syst. Evol. Microbiol.">
        <title>The Global Catalogue of Microorganisms (GCM) 10K type strain sequencing project: providing services to taxonomists for standard genome sequencing and annotation.</title>
        <authorList>
            <consortium name="The Broad Institute Genomics Platform"/>
            <consortium name="The Broad Institute Genome Sequencing Center for Infectious Disease"/>
            <person name="Wu L."/>
            <person name="Ma J."/>
        </authorList>
    </citation>
    <scope>NUCLEOTIDE SEQUENCE [LARGE SCALE GENOMIC DNA]</scope>
    <source>
        <strain evidence="9">CGMCC 1.10992</strain>
    </source>
</reference>
<dbReference type="InterPro" id="IPR025943">
    <property type="entry name" value="Sigma_54_int_dom_ATP-bd_2"/>
</dbReference>
<feature type="region of interest" description="Disordered" evidence="6">
    <location>
        <begin position="448"/>
        <end position="470"/>
    </location>
</feature>
<dbReference type="EMBL" id="JBHUHT010000016">
    <property type="protein sequence ID" value="MFD2097188.1"/>
    <property type="molecule type" value="Genomic_DNA"/>
</dbReference>
<dbReference type="PANTHER" id="PTHR32071">
    <property type="entry name" value="TRANSCRIPTIONAL REGULATORY PROTEIN"/>
    <property type="match status" value="1"/>
</dbReference>
<keyword evidence="1" id="KW-0547">Nucleotide-binding</keyword>
<gene>
    <name evidence="8" type="primary">norR</name>
    <name evidence="8" type="ORF">ACFSJ3_14425</name>
</gene>
<dbReference type="SUPFAM" id="SSF52540">
    <property type="entry name" value="P-loop containing nucleoside triphosphate hydrolases"/>
    <property type="match status" value="1"/>
</dbReference>
<dbReference type="InterPro" id="IPR003018">
    <property type="entry name" value="GAF"/>
</dbReference>
<dbReference type="InterPro" id="IPR029016">
    <property type="entry name" value="GAF-like_dom_sf"/>
</dbReference>
<protein>
    <submittedName>
        <fullName evidence="8">Nitric oxide reductase transcriptional regulator NorR</fullName>
    </submittedName>
</protein>
<dbReference type="CDD" id="cd00009">
    <property type="entry name" value="AAA"/>
    <property type="match status" value="1"/>
</dbReference>
<dbReference type="InterPro" id="IPR009057">
    <property type="entry name" value="Homeodomain-like_sf"/>
</dbReference>
<dbReference type="Proteomes" id="UP001597380">
    <property type="component" value="Unassembled WGS sequence"/>
</dbReference>
<dbReference type="PROSITE" id="PS50045">
    <property type="entry name" value="SIGMA54_INTERACT_4"/>
    <property type="match status" value="1"/>
</dbReference>
<dbReference type="Pfam" id="PF02954">
    <property type="entry name" value="HTH_8"/>
    <property type="match status" value="1"/>
</dbReference>
<evidence type="ECO:0000256" key="6">
    <source>
        <dbReference type="SAM" id="MobiDB-lite"/>
    </source>
</evidence>
<dbReference type="InterPro" id="IPR025944">
    <property type="entry name" value="Sigma_54_int_dom_CS"/>
</dbReference>
<dbReference type="Pfam" id="PF25601">
    <property type="entry name" value="AAA_lid_14"/>
    <property type="match status" value="1"/>
</dbReference>
<dbReference type="Gene3D" id="1.10.10.60">
    <property type="entry name" value="Homeodomain-like"/>
    <property type="match status" value="1"/>
</dbReference>
<keyword evidence="3" id="KW-0805">Transcription regulation</keyword>
<dbReference type="Pfam" id="PF01590">
    <property type="entry name" value="GAF"/>
    <property type="match status" value="1"/>
</dbReference>
<evidence type="ECO:0000313" key="9">
    <source>
        <dbReference type="Proteomes" id="UP001597380"/>
    </source>
</evidence>
<evidence type="ECO:0000256" key="5">
    <source>
        <dbReference type="ARBA" id="ARBA00023163"/>
    </source>
</evidence>
<keyword evidence="4" id="KW-0238">DNA-binding</keyword>
<dbReference type="PROSITE" id="PS00676">
    <property type="entry name" value="SIGMA54_INTERACT_2"/>
    <property type="match status" value="1"/>
</dbReference>
<comment type="caution">
    <text evidence="8">The sequence shown here is derived from an EMBL/GenBank/DDBJ whole genome shotgun (WGS) entry which is preliminary data.</text>
</comment>
<keyword evidence="5" id="KW-0804">Transcription</keyword>
<dbReference type="InterPro" id="IPR058031">
    <property type="entry name" value="AAA_lid_NorR"/>
</dbReference>
<sequence>MSIRLDTDKAILEIALDLSVSMPAKALYQRLIQSVARVFPCDAAALLVYNGNELVPAALHGLAPELLGQRFKPEHHPRLQVIMASRLPIRFPDDSQLPDPFDGRLALDTERELDVHACLGCSLYAEDNLVGVLTLDALEVGVFEEISDEQIATFSALAGAALRNVALVEQLRQAQAQQQAIAQELVQEARRREGEIIGNSAVIEKLREEIRMVAGSDLSVLITGDTGTGKELVARTLHMESRRVSAPLVHVNCAALPESVAESELFGHVKGAFTGADGDRMGKFELADGGTLFLDEVGELPLGLQAKLLRALQQGEIQRVGADRNLQVNVRVIAATNRDLADEVARGRFRSDLYHRLRVFPLVVPPLREHKEDLPVLAGYFLEQAQHKLGMELVALHPSALQAIMQYDWPGNVRELEHLLLRASLKARQPGLGKVRIDVDHLDLGDGATAPLENRSSQKADTPAASSAVPEAGLTKAVEAFKRQLIQQALDEHQHNWSQTAKALKMDRGNFYRLAQRLGLKS</sequence>
<accession>A0ABW4XPY9</accession>